<feature type="domain" description="PCI" evidence="3">
    <location>
        <begin position="197"/>
        <end position="364"/>
    </location>
</feature>
<proteinExistence type="inferred from homology"/>
<dbReference type="SUPFAM" id="SSF46785">
    <property type="entry name" value="Winged helix' DNA-binding domain"/>
    <property type="match status" value="1"/>
</dbReference>
<evidence type="ECO:0000313" key="5">
    <source>
        <dbReference type="Proteomes" id="UP000027238"/>
    </source>
</evidence>
<dbReference type="OrthoDB" id="1093at2759"/>
<dbReference type="PANTHER" id="PTHR10539:SF0">
    <property type="entry name" value="26S PROTEASOME NON-ATPASE REGULATORY SUBUNIT 13"/>
    <property type="match status" value="1"/>
</dbReference>
<dbReference type="HOGENOM" id="CLU_042989_0_0_1"/>
<organism evidence="4 5">
    <name type="scientific">Colletotrichum sublineola</name>
    <name type="common">Sorghum anthracnose fungus</name>
    <dbReference type="NCBI Taxonomy" id="1173701"/>
    <lineage>
        <taxon>Eukaryota</taxon>
        <taxon>Fungi</taxon>
        <taxon>Dikarya</taxon>
        <taxon>Ascomycota</taxon>
        <taxon>Pezizomycotina</taxon>
        <taxon>Sordariomycetes</taxon>
        <taxon>Hypocreomycetidae</taxon>
        <taxon>Glomerellales</taxon>
        <taxon>Glomerellaceae</taxon>
        <taxon>Colletotrichum</taxon>
        <taxon>Colletotrichum graminicola species complex</taxon>
    </lineage>
</organism>
<dbReference type="PANTHER" id="PTHR10539">
    <property type="entry name" value="26S PROTEASOME NON-ATPASE REGULATORY SUBUNIT 13"/>
    <property type="match status" value="1"/>
</dbReference>
<accession>A0A066XAR6</accession>
<dbReference type="InterPro" id="IPR000717">
    <property type="entry name" value="PCI_dom"/>
</dbReference>
<dbReference type="Proteomes" id="UP000027238">
    <property type="component" value="Unassembled WGS sequence"/>
</dbReference>
<dbReference type="STRING" id="1173701.A0A066XAR6"/>
<protein>
    <submittedName>
        <fullName evidence="4">Putative PCI domain-containing protein</fullName>
    </submittedName>
</protein>
<sequence length="403" mass="45981">MNADAIPDFLAEQRDEAPEELQHLVLEFENYWERKLWHQLTDALGQFFSHPGSKPQRLSFYKVFILKFADKINQLKLVDLALKAATECKDDEERLAFLQGVAKKVDNENSQDALVYASVAVARVKLDLEDMDGARKDLDTAERILDNFDSVETIVHAAFYDANANYYQVGFMPSIPSFSRAFDLLGAPSQRKMDFAAYYRNALLYLACIDINSLTPQERHRRALHLSIAALVSDTIYNFGELLLHPILDALKGTQDEWFRDLLFAFNRGDLQGFEALSARMRSKPLLSENAGHLRQKIYLAALTEAVFRRPPHDRAMSFTDIAQETKVRPNEIEHLIMKALSLGLLRGNIDQVDEVAHITWVQPKVLDMKQIGNMRQRLLDWDSQVNQLGNWIENAGGDVWAA</sequence>
<gene>
    <name evidence="4" type="ORF">CSUB01_02854</name>
</gene>
<dbReference type="InterPro" id="IPR040798">
    <property type="entry name" value="Rpn9_C"/>
</dbReference>
<keyword evidence="5" id="KW-1185">Reference proteome</keyword>
<evidence type="ECO:0000256" key="2">
    <source>
        <dbReference type="ARBA" id="ARBA00022942"/>
    </source>
</evidence>
<keyword evidence="2" id="KW-0647">Proteasome</keyword>
<dbReference type="InterPro" id="IPR054179">
    <property type="entry name" value="PSD13_N"/>
</dbReference>
<dbReference type="GO" id="GO:0005829">
    <property type="term" value="C:cytosol"/>
    <property type="evidence" value="ECO:0007669"/>
    <property type="project" value="TreeGrafter"/>
</dbReference>
<dbReference type="GO" id="GO:0006511">
    <property type="term" value="P:ubiquitin-dependent protein catabolic process"/>
    <property type="evidence" value="ECO:0007669"/>
    <property type="project" value="TreeGrafter"/>
</dbReference>
<evidence type="ECO:0000256" key="1">
    <source>
        <dbReference type="ARBA" id="ARBA00006207"/>
    </source>
</evidence>
<dbReference type="GO" id="GO:0005198">
    <property type="term" value="F:structural molecule activity"/>
    <property type="evidence" value="ECO:0007669"/>
    <property type="project" value="TreeGrafter"/>
</dbReference>
<comment type="similarity">
    <text evidence="1">Belongs to the proteasome subunit S11 family.</text>
</comment>
<dbReference type="eggNOG" id="KOG2908">
    <property type="taxonomic scope" value="Eukaryota"/>
</dbReference>
<reference evidence="5" key="1">
    <citation type="journal article" date="2014" name="Genome Announc.">
        <title>Draft genome sequence of Colletotrichum sublineola, a destructive pathogen of cultivated sorghum.</title>
        <authorList>
            <person name="Baroncelli R."/>
            <person name="Sanz-Martin J.M."/>
            <person name="Rech G.E."/>
            <person name="Sukno S.A."/>
            <person name="Thon M.R."/>
        </authorList>
    </citation>
    <scope>NUCLEOTIDE SEQUENCE [LARGE SCALE GENOMIC DNA]</scope>
    <source>
        <strain evidence="5">TX430BB</strain>
    </source>
</reference>
<evidence type="ECO:0000313" key="4">
    <source>
        <dbReference type="EMBL" id="KDN62851.1"/>
    </source>
</evidence>
<dbReference type="GO" id="GO:0008541">
    <property type="term" value="C:proteasome regulatory particle, lid subcomplex"/>
    <property type="evidence" value="ECO:0007669"/>
    <property type="project" value="TreeGrafter"/>
</dbReference>
<comment type="caution">
    <text evidence="4">The sequence shown here is derived from an EMBL/GenBank/DDBJ whole genome shotgun (WGS) entry which is preliminary data.</text>
</comment>
<dbReference type="Pfam" id="PF18261">
    <property type="entry name" value="Rpn9_C"/>
    <property type="match status" value="1"/>
</dbReference>
<dbReference type="OMA" id="SFEDYWE"/>
<dbReference type="InterPro" id="IPR035298">
    <property type="entry name" value="PSMD13"/>
</dbReference>
<dbReference type="PROSITE" id="PS50250">
    <property type="entry name" value="PCI"/>
    <property type="match status" value="1"/>
</dbReference>
<dbReference type="SMART" id="SM00088">
    <property type="entry name" value="PINT"/>
    <property type="match status" value="1"/>
</dbReference>
<dbReference type="Pfam" id="PF01399">
    <property type="entry name" value="PCI"/>
    <property type="match status" value="1"/>
</dbReference>
<name>A0A066XAR6_COLSU</name>
<dbReference type="InterPro" id="IPR036390">
    <property type="entry name" value="WH_DNA-bd_sf"/>
</dbReference>
<dbReference type="AlphaFoldDB" id="A0A066XAR6"/>
<evidence type="ECO:0000259" key="3">
    <source>
        <dbReference type="PROSITE" id="PS50250"/>
    </source>
</evidence>
<dbReference type="Pfam" id="PF22037">
    <property type="entry name" value="PSD13_N"/>
    <property type="match status" value="2"/>
</dbReference>
<dbReference type="EMBL" id="JMSE01001292">
    <property type="protein sequence ID" value="KDN62851.1"/>
    <property type="molecule type" value="Genomic_DNA"/>
</dbReference>
<dbReference type="GO" id="GO:0005634">
    <property type="term" value="C:nucleus"/>
    <property type="evidence" value="ECO:0007669"/>
    <property type="project" value="TreeGrafter"/>
</dbReference>